<proteinExistence type="predicted"/>
<gene>
    <name evidence="2" type="ORF">L227DRAFT_573470</name>
</gene>
<name>A0A5C2SF17_9APHY</name>
<keyword evidence="1" id="KW-0812">Transmembrane</keyword>
<evidence type="ECO:0000256" key="1">
    <source>
        <dbReference type="SAM" id="Phobius"/>
    </source>
</evidence>
<feature type="transmembrane region" description="Helical" evidence="1">
    <location>
        <begin position="112"/>
        <end position="139"/>
    </location>
</feature>
<feature type="transmembrane region" description="Helical" evidence="1">
    <location>
        <begin position="266"/>
        <end position="287"/>
    </location>
</feature>
<dbReference type="Proteomes" id="UP000313359">
    <property type="component" value="Unassembled WGS sequence"/>
</dbReference>
<organism evidence="2 3">
    <name type="scientific">Lentinus tigrinus ALCF2SS1-6</name>
    <dbReference type="NCBI Taxonomy" id="1328759"/>
    <lineage>
        <taxon>Eukaryota</taxon>
        <taxon>Fungi</taxon>
        <taxon>Dikarya</taxon>
        <taxon>Basidiomycota</taxon>
        <taxon>Agaricomycotina</taxon>
        <taxon>Agaricomycetes</taxon>
        <taxon>Polyporales</taxon>
        <taxon>Polyporaceae</taxon>
        <taxon>Lentinus</taxon>
    </lineage>
</organism>
<dbReference type="EMBL" id="ML122259">
    <property type="protein sequence ID" value="RPD62261.1"/>
    <property type="molecule type" value="Genomic_DNA"/>
</dbReference>
<evidence type="ECO:0000313" key="2">
    <source>
        <dbReference type="EMBL" id="RPD62261.1"/>
    </source>
</evidence>
<evidence type="ECO:0000313" key="3">
    <source>
        <dbReference type="Proteomes" id="UP000313359"/>
    </source>
</evidence>
<feature type="transmembrane region" description="Helical" evidence="1">
    <location>
        <begin position="293"/>
        <end position="313"/>
    </location>
</feature>
<dbReference type="AlphaFoldDB" id="A0A5C2SF17"/>
<feature type="transmembrane region" description="Helical" evidence="1">
    <location>
        <begin position="180"/>
        <end position="204"/>
    </location>
</feature>
<keyword evidence="1" id="KW-1133">Transmembrane helix</keyword>
<protein>
    <submittedName>
        <fullName evidence="2">Uncharacterized protein</fullName>
    </submittedName>
</protein>
<accession>A0A5C2SF17</accession>
<reference evidence="2" key="1">
    <citation type="journal article" date="2018" name="Genome Biol. Evol.">
        <title>Genomics and development of Lentinus tigrinus, a white-rot wood-decaying mushroom with dimorphic fruiting bodies.</title>
        <authorList>
            <person name="Wu B."/>
            <person name="Xu Z."/>
            <person name="Knudson A."/>
            <person name="Carlson A."/>
            <person name="Chen N."/>
            <person name="Kovaka S."/>
            <person name="LaButti K."/>
            <person name="Lipzen A."/>
            <person name="Pennachio C."/>
            <person name="Riley R."/>
            <person name="Schakwitz W."/>
            <person name="Umezawa K."/>
            <person name="Ohm R.A."/>
            <person name="Grigoriev I.V."/>
            <person name="Nagy L.G."/>
            <person name="Gibbons J."/>
            <person name="Hibbett D."/>
        </authorList>
    </citation>
    <scope>NUCLEOTIDE SEQUENCE [LARGE SCALE GENOMIC DNA]</scope>
    <source>
        <strain evidence="2">ALCF2SS1-6</strain>
    </source>
</reference>
<feature type="transmembrane region" description="Helical" evidence="1">
    <location>
        <begin position="224"/>
        <end position="245"/>
    </location>
</feature>
<dbReference type="OrthoDB" id="2749729at2759"/>
<dbReference type="STRING" id="1328759.A0A5C2SF17"/>
<feature type="transmembrane region" description="Helical" evidence="1">
    <location>
        <begin position="61"/>
        <end position="91"/>
    </location>
</feature>
<feature type="transmembrane region" description="Helical" evidence="1">
    <location>
        <begin position="151"/>
        <end position="171"/>
    </location>
</feature>
<sequence length="388" mass="41340">MTDVIVTGAISTIAGTALAAGTSVASSFASASATASAASSQPIYQGSGSPSNPSADLIYAFLIAFADMFYAALGALEIGLVLAAITFGVMATKAISYFRGNSSDGALVKTTVAVMVLINVIQMVATIHGTYTIVIVNFGSLNDFVSPAKSIMPQILFTTLTGCIAQAFFAFKLHAIKRQLWFTMLILFFTVVQLAISIYAFVVLLTVNNLSLLIFDMGDWWPMIATYSISLPVNIVIAAVAYVWMQKPYVLSKHGRTTFMSELEYWTVKSLFFCGLVSLYNAITVGIGMGNMLWMAGTFVLGNLYTISVLLTLDSRMLAIPVAASPSPRAIPQVALSDRASATTLTDDMATWEDMVKSQAIQASLTTATKEADLPAYATGYHVNDGAV</sequence>
<keyword evidence="1" id="KW-0472">Membrane</keyword>
<keyword evidence="3" id="KW-1185">Reference proteome</keyword>